<name>A0A067LZS2_BOTB1</name>
<feature type="transmembrane region" description="Helical" evidence="2">
    <location>
        <begin position="88"/>
        <end position="112"/>
    </location>
</feature>
<evidence type="ECO:0000313" key="3">
    <source>
        <dbReference type="EMBL" id="KDQ08963.1"/>
    </source>
</evidence>
<protein>
    <submittedName>
        <fullName evidence="3">Uncharacterized protein</fullName>
    </submittedName>
</protein>
<dbReference type="Proteomes" id="UP000027195">
    <property type="component" value="Unassembled WGS sequence"/>
</dbReference>
<evidence type="ECO:0000256" key="2">
    <source>
        <dbReference type="SAM" id="Phobius"/>
    </source>
</evidence>
<keyword evidence="2" id="KW-0812">Transmembrane</keyword>
<dbReference type="AlphaFoldDB" id="A0A067LZS2"/>
<accession>A0A067LZS2</accession>
<proteinExistence type="predicted"/>
<keyword evidence="2" id="KW-1133">Transmembrane helix</keyword>
<dbReference type="InParanoid" id="A0A067LZS2"/>
<evidence type="ECO:0000256" key="1">
    <source>
        <dbReference type="SAM" id="MobiDB-lite"/>
    </source>
</evidence>
<dbReference type="EMBL" id="KL198084">
    <property type="protein sequence ID" value="KDQ08963.1"/>
    <property type="molecule type" value="Genomic_DNA"/>
</dbReference>
<gene>
    <name evidence="3" type="ORF">BOTBODRAFT_191420</name>
</gene>
<organism evidence="3 4">
    <name type="scientific">Botryobasidium botryosum (strain FD-172 SS1)</name>
    <dbReference type="NCBI Taxonomy" id="930990"/>
    <lineage>
        <taxon>Eukaryota</taxon>
        <taxon>Fungi</taxon>
        <taxon>Dikarya</taxon>
        <taxon>Basidiomycota</taxon>
        <taxon>Agaricomycotina</taxon>
        <taxon>Agaricomycetes</taxon>
        <taxon>Cantharellales</taxon>
        <taxon>Botryobasidiaceae</taxon>
        <taxon>Botryobasidium</taxon>
    </lineage>
</organism>
<sequence>MATISGRCTHSAHNVQCTCVSCPAYCPLPISKSHGHLPVSSPARNGHVSPNPLSHLLLDLSLLRRSRPPLLPLRSLASHPSRTIMRVYIMYHGSSSITVLLSFSSLLNLWLYPLYLGPYPDLHQSRLIDLDSAKYSASLRAPALEPSTTSLRGFDPPRLGAHARDSHPGTLDVTPSQAHSMSEPQTSPDSYPRSPELSLLSIAPTVRARQHSDSTLIAFIANSAKNYHDARTTSGHRSGFTLRTHQRYTSATVLLVFHSCCLHVHALTNPAVTPTRSTYARCSALPGPADAVDHECMTPTSEACLTPLSSLELSWHPIVSTYSTRQ</sequence>
<keyword evidence="4" id="KW-1185">Reference proteome</keyword>
<keyword evidence="2" id="KW-0472">Membrane</keyword>
<dbReference type="HOGENOM" id="CLU_852559_0_0_1"/>
<evidence type="ECO:0000313" key="4">
    <source>
        <dbReference type="Proteomes" id="UP000027195"/>
    </source>
</evidence>
<feature type="region of interest" description="Disordered" evidence="1">
    <location>
        <begin position="146"/>
        <end position="194"/>
    </location>
</feature>
<feature type="compositionally biased region" description="Polar residues" evidence="1">
    <location>
        <begin position="173"/>
        <end position="189"/>
    </location>
</feature>
<reference evidence="4" key="1">
    <citation type="journal article" date="2014" name="Proc. Natl. Acad. Sci. U.S.A.">
        <title>Extensive sampling of basidiomycete genomes demonstrates inadequacy of the white-rot/brown-rot paradigm for wood decay fungi.</title>
        <authorList>
            <person name="Riley R."/>
            <person name="Salamov A.A."/>
            <person name="Brown D.W."/>
            <person name="Nagy L.G."/>
            <person name="Floudas D."/>
            <person name="Held B.W."/>
            <person name="Levasseur A."/>
            <person name="Lombard V."/>
            <person name="Morin E."/>
            <person name="Otillar R."/>
            <person name="Lindquist E.A."/>
            <person name="Sun H."/>
            <person name="LaButti K.M."/>
            <person name="Schmutz J."/>
            <person name="Jabbour D."/>
            <person name="Luo H."/>
            <person name="Baker S.E."/>
            <person name="Pisabarro A.G."/>
            <person name="Walton J.D."/>
            <person name="Blanchette R.A."/>
            <person name="Henrissat B."/>
            <person name="Martin F."/>
            <person name="Cullen D."/>
            <person name="Hibbett D.S."/>
            <person name="Grigoriev I.V."/>
        </authorList>
    </citation>
    <scope>NUCLEOTIDE SEQUENCE [LARGE SCALE GENOMIC DNA]</scope>
    <source>
        <strain evidence="4">FD-172 SS1</strain>
    </source>
</reference>